<dbReference type="GO" id="GO:0008080">
    <property type="term" value="F:N-acetyltransferase activity"/>
    <property type="evidence" value="ECO:0007669"/>
    <property type="project" value="InterPro"/>
</dbReference>
<accession>A0A7W7Y1L6</accession>
<sequence>MTDTDRAAAIADIRAFNRFYTQVIGVLEEGLLASEYSLTEVRVMYELAHRDEVTAADLARDLALDPGYVSRLLARFARRRLIARVASPHDGRSRLIRLSKAGRAVYEQLDRRSSAKIGELIAALDGAGLARLTGAMQTIRATLAPEQRPRDYILRGHCPGDMGWIAHRHGVIYSQEYGWDERFEALVARIAADFVDNFKPHRERCWIAERDGEFLGCVFLVEKDASTAQLRLLLVEPHARGLGLGKRLVDECIQFARVCGYRSIMLWTNSVLHAARHIYERAGFVLEREEKHHSYGAELTGQYWTMTLQPVVPARSTHA</sequence>
<dbReference type="Gene3D" id="3.40.630.30">
    <property type="match status" value="1"/>
</dbReference>
<evidence type="ECO:0000313" key="5">
    <source>
        <dbReference type="Proteomes" id="UP000519004"/>
    </source>
</evidence>
<reference evidence="4 5" key="1">
    <citation type="submission" date="2020-08" db="EMBL/GenBank/DDBJ databases">
        <title>Genomic Encyclopedia of Type Strains, Phase IV (KMG-IV): sequencing the most valuable type-strain genomes for metagenomic binning, comparative biology and taxonomic classification.</title>
        <authorList>
            <person name="Goeker M."/>
        </authorList>
    </citation>
    <scope>NUCLEOTIDE SEQUENCE [LARGE SCALE GENOMIC DNA]</scope>
    <source>
        <strain evidence="4 5">DSM 25897</strain>
    </source>
</reference>
<keyword evidence="4" id="KW-0238">DNA-binding</keyword>
<keyword evidence="1 4" id="KW-0808">Transferase</keyword>
<dbReference type="PANTHER" id="PTHR13947:SF37">
    <property type="entry name" value="LD18367P"/>
    <property type="match status" value="1"/>
</dbReference>
<evidence type="ECO:0000256" key="1">
    <source>
        <dbReference type="ARBA" id="ARBA00022679"/>
    </source>
</evidence>
<dbReference type="PROSITE" id="PS51186">
    <property type="entry name" value="GNAT"/>
    <property type="match status" value="1"/>
</dbReference>
<dbReference type="InterPro" id="IPR050769">
    <property type="entry name" value="NAT_camello-type"/>
</dbReference>
<dbReference type="GO" id="GO:0003677">
    <property type="term" value="F:DNA binding"/>
    <property type="evidence" value="ECO:0007669"/>
    <property type="project" value="UniProtKB-KW"/>
</dbReference>
<gene>
    <name evidence="4" type="ORF">HNQ58_002352</name>
</gene>
<evidence type="ECO:0000313" key="4">
    <source>
        <dbReference type="EMBL" id="MBB5016437.1"/>
    </source>
</evidence>
<dbReference type="InterPro" id="IPR016181">
    <property type="entry name" value="Acyl_CoA_acyltransferase"/>
</dbReference>
<proteinExistence type="predicted"/>
<feature type="domain" description="N-acetyltransferase" evidence="3">
    <location>
        <begin position="165"/>
        <end position="309"/>
    </location>
</feature>
<dbReference type="InterPro" id="IPR036388">
    <property type="entry name" value="WH-like_DNA-bd_sf"/>
</dbReference>
<dbReference type="SUPFAM" id="SSF46785">
    <property type="entry name" value="Winged helix' DNA-binding domain"/>
    <property type="match status" value="1"/>
</dbReference>
<name>A0A7W7Y1L6_9GAMM</name>
<evidence type="ECO:0000259" key="2">
    <source>
        <dbReference type="PROSITE" id="PS50995"/>
    </source>
</evidence>
<dbReference type="Pfam" id="PF12802">
    <property type="entry name" value="MarR_2"/>
    <property type="match status" value="1"/>
</dbReference>
<dbReference type="SUPFAM" id="SSF55729">
    <property type="entry name" value="Acyl-CoA N-acyltransferases (Nat)"/>
    <property type="match status" value="1"/>
</dbReference>
<dbReference type="PROSITE" id="PS50995">
    <property type="entry name" value="HTH_MARR_2"/>
    <property type="match status" value="1"/>
</dbReference>
<dbReference type="Gene3D" id="1.10.10.10">
    <property type="entry name" value="Winged helix-like DNA-binding domain superfamily/Winged helix DNA-binding domain"/>
    <property type="match status" value="1"/>
</dbReference>
<dbReference type="InterPro" id="IPR036390">
    <property type="entry name" value="WH_DNA-bd_sf"/>
</dbReference>
<protein>
    <submittedName>
        <fullName evidence="4">DNA-binding MarR family transcriptional regulator/GNAT superfamily N-acetyltransferase</fullName>
    </submittedName>
</protein>
<dbReference type="PANTHER" id="PTHR13947">
    <property type="entry name" value="GNAT FAMILY N-ACETYLTRANSFERASE"/>
    <property type="match status" value="1"/>
</dbReference>
<evidence type="ECO:0000259" key="3">
    <source>
        <dbReference type="PROSITE" id="PS51186"/>
    </source>
</evidence>
<comment type="caution">
    <text evidence="4">The sequence shown here is derived from an EMBL/GenBank/DDBJ whole genome shotgun (WGS) entry which is preliminary data.</text>
</comment>
<dbReference type="Proteomes" id="UP000519004">
    <property type="component" value="Unassembled WGS sequence"/>
</dbReference>
<dbReference type="InterPro" id="IPR000182">
    <property type="entry name" value="GNAT_dom"/>
</dbReference>
<dbReference type="SMART" id="SM00347">
    <property type="entry name" value="HTH_MARR"/>
    <property type="match status" value="1"/>
</dbReference>
<dbReference type="EMBL" id="JACHHX010000019">
    <property type="protein sequence ID" value="MBB5016437.1"/>
    <property type="molecule type" value="Genomic_DNA"/>
</dbReference>
<dbReference type="RefSeq" id="WP_183949101.1">
    <property type="nucleotide sequence ID" value="NZ_JACHHX010000019.1"/>
</dbReference>
<dbReference type="AlphaFoldDB" id="A0A7W7Y1L6"/>
<dbReference type="GO" id="GO:0003700">
    <property type="term" value="F:DNA-binding transcription factor activity"/>
    <property type="evidence" value="ECO:0007669"/>
    <property type="project" value="InterPro"/>
</dbReference>
<feature type="domain" description="HTH marR-type" evidence="2">
    <location>
        <begin position="1"/>
        <end position="141"/>
    </location>
</feature>
<dbReference type="Pfam" id="PF00583">
    <property type="entry name" value="Acetyltransf_1"/>
    <property type="match status" value="1"/>
</dbReference>
<keyword evidence="5" id="KW-1185">Reference proteome</keyword>
<organism evidence="4 5">
    <name type="scientific">Rehaibacterium terrae</name>
    <dbReference type="NCBI Taxonomy" id="1341696"/>
    <lineage>
        <taxon>Bacteria</taxon>
        <taxon>Pseudomonadati</taxon>
        <taxon>Pseudomonadota</taxon>
        <taxon>Gammaproteobacteria</taxon>
        <taxon>Lysobacterales</taxon>
        <taxon>Lysobacteraceae</taxon>
        <taxon>Rehaibacterium</taxon>
    </lineage>
</organism>
<dbReference type="InterPro" id="IPR000835">
    <property type="entry name" value="HTH_MarR-typ"/>
</dbReference>
<dbReference type="CDD" id="cd04301">
    <property type="entry name" value="NAT_SF"/>
    <property type="match status" value="1"/>
</dbReference>